<accession>A0AAD6UWL5</accession>
<proteinExistence type="predicted"/>
<comment type="caution">
    <text evidence="1">The sequence shown here is derived from an EMBL/GenBank/DDBJ whole genome shotgun (WGS) entry which is preliminary data.</text>
</comment>
<dbReference type="EMBL" id="JARJCW010000082">
    <property type="protein sequence ID" value="KAJ7196647.1"/>
    <property type="molecule type" value="Genomic_DNA"/>
</dbReference>
<sequence>MDADLLDMALHGTNQEGEPAGDQVPPVAQAAEPELDTATLARSVLALGESAKINQSVLRAFGHGMESLIEKVEALTISAGPKGAPHFNPPRQFNGKKDDVEPFLSEINHAVHLSRASLRTDYDYALFMSGYLKDGSPKSWFYAVEKQSEHLLHSWEKLQENFREHFGDPDPEGTAWNKIQRLKL</sequence>
<gene>
    <name evidence="1" type="ORF">GGX14DRAFT_574715</name>
</gene>
<evidence type="ECO:0000313" key="1">
    <source>
        <dbReference type="EMBL" id="KAJ7196647.1"/>
    </source>
</evidence>
<keyword evidence="2" id="KW-1185">Reference proteome</keyword>
<name>A0AAD6UWL5_9AGAR</name>
<organism evidence="1 2">
    <name type="scientific">Mycena pura</name>
    <dbReference type="NCBI Taxonomy" id="153505"/>
    <lineage>
        <taxon>Eukaryota</taxon>
        <taxon>Fungi</taxon>
        <taxon>Dikarya</taxon>
        <taxon>Basidiomycota</taxon>
        <taxon>Agaricomycotina</taxon>
        <taxon>Agaricomycetes</taxon>
        <taxon>Agaricomycetidae</taxon>
        <taxon>Agaricales</taxon>
        <taxon>Marasmiineae</taxon>
        <taxon>Mycenaceae</taxon>
        <taxon>Mycena</taxon>
    </lineage>
</organism>
<protein>
    <recommendedName>
        <fullName evidence="3">Retrotransposon gag domain-containing protein</fullName>
    </recommendedName>
</protein>
<evidence type="ECO:0000313" key="2">
    <source>
        <dbReference type="Proteomes" id="UP001219525"/>
    </source>
</evidence>
<reference evidence="1" key="1">
    <citation type="submission" date="2023-03" db="EMBL/GenBank/DDBJ databases">
        <title>Massive genome expansion in bonnet fungi (Mycena s.s.) driven by repeated elements and novel gene families across ecological guilds.</title>
        <authorList>
            <consortium name="Lawrence Berkeley National Laboratory"/>
            <person name="Harder C.B."/>
            <person name="Miyauchi S."/>
            <person name="Viragh M."/>
            <person name="Kuo A."/>
            <person name="Thoen E."/>
            <person name="Andreopoulos B."/>
            <person name="Lu D."/>
            <person name="Skrede I."/>
            <person name="Drula E."/>
            <person name="Henrissat B."/>
            <person name="Morin E."/>
            <person name="Kohler A."/>
            <person name="Barry K."/>
            <person name="LaButti K."/>
            <person name="Morin E."/>
            <person name="Salamov A."/>
            <person name="Lipzen A."/>
            <person name="Mereny Z."/>
            <person name="Hegedus B."/>
            <person name="Baldrian P."/>
            <person name="Stursova M."/>
            <person name="Weitz H."/>
            <person name="Taylor A."/>
            <person name="Grigoriev I.V."/>
            <person name="Nagy L.G."/>
            <person name="Martin F."/>
            <person name="Kauserud H."/>
        </authorList>
    </citation>
    <scope>NUCLEOTIDE SEQUENCE</scope>
    <source>
        <strain evidence="1">9144</strain>
    </source>
</reference>
<dbReference type="Proteomes" id="UP001219525">
    <property type="component" value="Unassembled WGS sequence"/>
</dbReference>
<dbReference type="AlphaFoldDB" id="A0AAD6UWL5"/>
<evidence type="ECO:0008006" key="3">
    <source>
        <dbReference type="Google" id="ProtNLM"/>
    </source>
</evidence>